<dbReference type="GO" id="GO:0003924">
    <property type="term" value="F:GTPase activity"/>
    <property type="evidence" value="ECO:0007669"/>
    <property type="project" value="InterPro"/>
</dbReference>
<dbReference type="InterPro" id="IPR032907">
    <property type="entry name" value="CetZ"/>
</dbReference>
<dbReference type="Gene3D" id="3.40.50.1440">
    <property type="entry name" value="Tubulin/FtsZ, GTPase domain"/>
    <property type="match status" value="1"/>
</dbReference>
<dbReference type="AlphaFoldDB" id="A0A7J3M3V6"/>
<dbReference type="PANTHER" id="PTHR30314">
    <property type="entry name" value="CELL DIVISION PROTEIN FTSZ-RELATED"/>
    <property type="match status" value="1"/>
</dbReference>
<dbReference type="Pfam" id="PF21011">
    <property type="entry name" value="CetZ_C"/>
    <property type="match status" value="1"/>
</dbReference>
<evidence type="ECO:0000256" key="4">
    <source>
        <dbReference type="ARBA" id="ARBA00022960"/>
    </source>
</evidence>
<dbReference type="GO" id="GO:0032153">
    <property type="term" value="C:cell division site"/>
    <property type="evidence" value="ECO:0007669"/>
    <property type="project" value="TreeGrafter"/>
</dbReference>
<feature type="binding site" evidence="6">
    <location>
        <begin position="110"/>
        <end position="112"/>
    </location>
    <ligand>
        <name>GTP</name>
        <dbReference type="ChEBI" id="CHEBI:37565"/>
    </ligand>
</feature>
<dbReference type="GO" id="GO:0005737">
    <property type="term" value="C:cytoplasm"/>
    <property type="evidence" value="ECO:0007669"/>
    <property type="project" value="UniProtKB-SubCell"/>
</dbReference>
<evidence type="ECO:0000259" key="7">
    <source>
        <dbReference type="SMART" id="SM00864"/>
    </source>
</evidence>
<dbReference type="InterPro" id="IPR037103">
    <property type="entry name" value="Tubulin/FtsZ-like_C"/>
</dbReference>
<evidence type="ECO:0000313" key="8">
    <source>
        <dbReference type="EMBL" id="HGT83459.1"/>
    </source>
</evidence>
<evidence type="ECO:0000256" key="5">
    <source>
        <dbReference type="ARBA" id="ARBA00023134"/>
    </source>
</evidence>
<dbReference type="PRINTS" id="PR00423">
    <property type="entry name" value="CELLDVISFTSZ"/>
</dbReference>
<dbReference type="GO" id="GO:0005874">
    <property type="term" value="C:microtubule"/>
    <property type="evidence" value="ECO:0007669"/>
    <property type="project" value="InterPro"/>
</dbReference>
<feature type="binding site" evidence="6">
    <location>
        <position position="169"/>
    </location>
    <ligand>
        <name>GTP</name>
        <dbReference type="ChEBI" id="CHEBI:37565"/>
    </ligand>
</feature>
<reference evidence="8" key="1">
    <citation type="journal article" date="2020" name="mSystems">
        <title>Genome- and Community-Level Interaction Insights into Carbon Utilization and Element Cycling Functions of Hydrothermarchaeota in Hydrothermal Sediment.</title>
        <authorList>
            <person name="Zhou Z."/>
            <person name="Liu Y."/>
            <person name="Xu W."/>
            <person name="Pan J."/>
            <person name="Luo Z.H."/>
            <person name="Li M."/>
        </authorList>
    </citation>
    <scope>NUCLEOTIDE SEQUENCE [LARGE SCALE GENOMIC DNA]</scope>
    <source>
        <strain evidence="8">SpSt-587</strain>
    </source>
</reference>
<evidence type="ECO:0000256" key="6">
    <source>
        <dbReference type="HAMAP-Rule" id="MF_01946"/>
    </source>
</evidence>
<dbReference type="InterPro" id="IPR045061">
    <property type="entry name" value="FtsZ/CetZ"/>
</dbReference>
<gene>
    <name evidence="6" type="primary">cetZ</name>
    <name evidence="8" type="ORF">ENT52_07020</name>
</gene>
<keyword evidence="5 6" id="KW-0342">GTP-binding</keyword>
<dbReference type="GO" id="GO:0051301">
    <property type="term" value="P:cell division"/>
    <property type="evidence" value="ECO:0007669"/>
    <property type="project" value="UniProtKB-KW"/>
</dbReference>
<keyword evidence="4 6" id="KW-0133">Cell shape</keyword>
<dbReference type="GO" id="GO:0007017">
    <property type="term" value="P:microtubule-based process"/>
    <property type="evidence" value="ECO:0007669"/>
    <property type="project" value="InterPro"/>
</dbReference>
<organism evidence="8">
    <name type="scientific">Archaeoglobus fulgidus</name>
    <dbReference type="NCBI Taxonomy" id="2234"/>
    <lineage>
        <taxon>Archaea</taxon>
        <taxon>Methanobacteriati</taxon>
        <taxon>Methanobacteriota</taxon>
        <taxon>Archaeoglobi</taxon>
        <taxon>Archaeoglobales</taxon>
        <taxon>Archaeoglobaceae</taxon>
        <taxon>Archaeoglobus</taxon>
    </lineage>
</organism>
<name>A0A7J3M3V6_ARCFL</name>
<dbReference type="InterPro" id="IPR036525">
    <property type="entry name" value="Tubulin/FtsZ_GTPase_sf"/>
</dbReference>
<dbReference type="GO" id="GO:0005525">
    <property type="term" value="F:GTP binding"/>
    <property type="evidence" value="ECO:0007669"/>
    <property type="project" value="UniProtKB-UniRule"/>
</dbReference>
<comment type="function">
    <text evidence="6">Involved in cell shape control.</text>
</comment>
<keyword evidence="3 6" id="KW-0547">Nucleotide-binding</keyword>
<dbReference type="SUPFAM" id="SSF52490">
    <property type="entry name" value="Tubulin nucleotide-binding domain-like"/>
    <property type="match status" value="1"/>
</dbReference>
<protein>
    <recommendedName>
        <fullName evidence="6">Tubulin-like protein CetZ</fullName>
    </recommendedName>
</protein>
<keyword evidence="8" id="KW-0132">Cell division</keyword>
<evidence type="ECO:0000256" key="1">
    <source>
        <dbReference type="ARBA" id="ARBA00006877"/>
    </source>
</evidence>
<dbReference type="PROSITE" id="PS00227">
    <property type="entry name" value="TUBULIN"/>
    <property type="match status" value="1"/>
</dbReference>
<dbReference type="GO" id="GO:0008360">
    <property type="term" value="P:regulation of cell shape"/>
    <property type="evidence" value="ECO:0007669"/>
    <property type="project" value="UniProtKB-UniRule"/>
</dbReference>
<dbReference type="HAMAP" id="MF_01946">
    <property type="entry name" value="CetZ"/>
    <property type="match status" value="1"/>
</dbReference>
<feature type="binding site" evidence="6">
    <location>
        <begin position="10"/>
        <end position="14"/>
    </location>
    <ligand>
        <name>GTP</name>
        <dbReference type="ChEBI" id="CHEBI:37565"/>
    </ligand>
</feature>
<accession>A0A7J3M3V6</accession>
<dbReference type="PANTHER" id="PTHR30314:SF10">
    <property type="entry name" value="TUBULIN-LIKE PROTEIN CETZ"/>
    <property type="match status" value="1"/>
</dbReference>
<feature type="binding site" evidence="6">
    <location>
        <position position="187"/>
    </location>
    <ligand>
        <name>GTP</name>
        <dbReference type="ChEBI" id="CHEBI:37565"/>
    </ligand>
</feature>
<dbReference type="InterPro" id="IPR003008">
    <property type="entry name" value="Tubulin_FtsZ_GTPase"/>
</dbReference>
<sequence>MRFFVIGFGQAGGKILDMFVENEKMRGSNTKMRWLAVNTARTDLVGLKHVPMKDRILIGQTVVKGHGVGTDNKLGAKIAQDEIETILNAIDERGTHDLDAFLIIAGLGGGTGSGGAPVLAKHLQEMYSEPVYAFGILPAPEEGKLYSLNAARSMVSLMKYVDNLILFDNGAWKFEGMSLRESFAKINEEIVRRIALLARAGEPIEENLVGEMVVDSSEVINTLRGGGISSIGYATSLAETDKKGFSLFKKKKETMETIEGDKAIKIASLVRRAALGRLTLPCNINSAERALILVAGPPEHLDRKGLEKAKVWLEEQISGVEVRAGDYPTRRTKYVAALVLLANVTDAPRVKELQQLALEAKEGIESAEKERVEKTLQLFDEDIEPLV</sequence>
<evidence type="ECO:0000256" key="2">
    <source>
        <dbReference type="ARBA" id="ARBA00022490"/>
    </source>
</evidence>
<evidence type="ECO:0000256" key="3">
    <source>
        <dbReference type="ARBA" id="ARBA00022741"/>
    </source>
</evidence>
<proteinExistence type="inferred from homology"/>
<keyword evidence="2 6" id="KW-0963">Cytoplasm</keyword>
<dbReference type="InterPro" id="IPR048737">
    <property type="entry name" value="CetZ_C"/>
</dbReference>
<comment type="caution">
    <text evidence="8">The sequence shown here is derived from an EMBL/GenBank/DDBJ whole genome shotgun (WGS) entry which is preliminary data.</text>
</comment>
<dbReference type="SMART" id="SM00864">
    <property type="entry name" value="Tubulin"/>
    <property type="match status" value="1"/>
</dbReference>
<dbReference type="Pfam" id="PF00091">
    <property type="entry name" value="Tubulin"/>
    <property type="match status" value="1"/>
</dbReference>
<feature type="binding site" evidence="6">
    <location>
        <position position="142"/>
    </location>
    <ligand>
        <name>GTP</name>
        <dbReference type="ChEBI" id="CHEBI:37565"/>
    </ligand>
</feature>
<keyword evidence="8" id="KW-0131">Cell cycle</keyword>
<dbReference type="EMBL" id="DSYZ01000130">
    <property type="protein sequence ID" value="HGT83459.1"/>
    <property type="molecule type" value="Genomic_DNA"/>
</dbReference>
<dbReference type="Gene3D" id="3.30.1330.20">
    <property type="entry name" value="Tubulin/FtsZ, C-terminal domain"/>
    <property type="match status" value="1"/>
</dbReference>
<feature type="domain" description="Tubulin/FtsZ GTPase" evidence="7">
    <location>
        <begin position="2"/>
        <end position="201"/>
    </location>
</feature>
<comment type="subcellular location">
    <subcellularLocation>
        <location evidence="6">Cytoplasm</location>
    </subcellularLocation>
</comment>
<dbReference type="CDD" id="cd02202">
    <property type="entry name" value="CetZ_tubulin-like"/>
    <property type="match status" value="1"/>
</dbReference>
<comment type="similarity">
    <text evidence="1 6">Belongs to the CetZ family.</text>
</comment>
<dbReference type="InterPro" id="IPR017975">
    <property type="entry name" value="Tubulin_CS"/>
</dbReference>